<accession>A0A4U3MAU0</accession>
<protein>
    <submittedName>
        <fullName evidence="3">Uncharacterized protein</fullName>
    </submittedName>
</protein>
<gene>
    <name evidence="3" type="ORF">FDA94_29265</name>
</gene>
<sequence>MQDNITTPGSLIGHRKNGDPIYLIGGGSSDDAPQWTDSSSTTPPAAPPANGPFYTAEDLEKARREEKDKLYNRMNQLATKVNSQDEILKTWQAEREAAAQAEEEARKAAEEQVNQQRREEMSAKELLEETTRQWQARLDAIEAERAQERAARENERLLEAKEREFLELQNFTRQRVTEESENILPELLDLITGNTRDEIEASIVAMKARSAKILDQVSAASAELGAMSRGASLTGYGATGPLEQQSGTKTYTADEIRSMPMNEYAANRHRLHGASASGNGYGMFG</sequence>
<dbReference type="EMBL" id="SZQA01000033">
    <property type="protein sequence ID" value="TKK84706.1"/>
    <property type="molecule type" value="Genomic_DNA"/>
</dbReference>
<reference evidence="3 4" key="1">
    <citation type="submission" date="2019-04" db="EMBL/GenBank/DDBJ databases">
        <title>Herbidospora sp. NEAU-GS14.nov., a novel actinomycete isolated from soil.</title>
        <authorList>
            <person name="Han L."/>
        </authorList>
    </citation>
    <scope>NUCLEOTIDE SEQUENCE [LARGE SCALE GENOMIC DNA]</scope>
    <source>
        <strain evidence="3 4">NEAU-GS14</strain>
    </source>
</reference>
<evidence type="ECO:0000256" key="1">
    <source>
        <dbReference type="SAM" id="Coils"/>
    </source>
</evidence>
<keyword evidence="1" id="KW-0175">Coiled coil</keyword>
<organism evidence="3 4">
    <name type="scientific">Herbidospora galbida</name>
    <dbReference type="NCBI Taxonomy" id="2575442"/>
    <lineage>
        <taxon>Bacteria</taxon>
        <taxon>Bacillati</taxon>
        <taxon>Actinomycetota</taxon>
        <taxon>Actinomycetes</taxon>
        <taxon>Streptosporangiales</taxon>
        <taxon>Streptosporangiaceae</taxon>
        <taxon>Herbidospora</taxon>
    </lineage>
</organism>
<evidence type="ECO:0000313" key="4">
    <source>
        <dbReference type="Proteomes" id="UP000308705"/>
    </source>
</evidence>
<dbReference type="RefSeq" id="WP_137250290.1">
    <property type="nucleotide sequence ID" value="NZ_SZQA01000033.1"/>
</dbReference>
<feature type="coiled-coil region" evidence="1">
    <location>
        <begin position="88"/>
        <end position="164"/>
    </location>
</feature>
<dbReference type="OrthoDB" id="5195757at2"/>
<evidence type="ECO:0000313" key="3">
    <source>
        <dbReference type="EMBL" id="TKK84706.1"/>
    </source>
</evidence>
<name>A0A4U3MAU0_9ACTN</name>
<dbReference type="AlphaFoldDB" id="A0A4U3MAU0"/>
<dbReference type="Proteomes" id="UP000308705">
    <property type="component" value="Unassembled WGS sequence"/>
</dbReference>
<evidence type="ECO:0000256" key="2">
    <source>
        <dbReference type="SAM" id="MobiDB-lite"/>
    </source>
</evidence>
<keyword evidence="4" id="KW-1185">Reference proteome</keyword>
<comment type="caution">
    <text evidence="3">The sequence shown here is derived from an EMBL/GenBank/DDBJ whole genome shotgun (WGS) entry which is preliminary data.</text>
</comment>
<proteinExistence type="predicted"/>
<feature type="region of interest" description="Disordered" evidence="2">
    <location>
        <begin position="1"/>
        <end position="57"/>
    </location>
</feature>